<dbReference type="RefSeq" id="WP_154121163.1">
    <property type="nucleotide sequence ID" value="NZ_WJXB01000010.1"/>
</dbReference>
<feature type="transmembrane region" description="Helical" evidence="6">
    <location>
        <begin position="320"/>
        <end position="340"/>
    </location>
</feature>
<organism evidence="8 9">
    <name type="scientific">Paenibacillus monticola</name>
    <dbReference type="NCBI Taxonomy" id="2666075"/>
    <lineage>
        <taxon>Bacteria</taxon>
        <taxon>Bacillati</taxon>
        <taxon>Bacillota</taxon>
        <taxon>Bacilli</taxon>
        <taxon>Bacillales</taxon>
        <taxon>Paenibacillaceae</taxon>
        <taxon>Paenibacillus</taxon>
    </lineage>
</organism>
<evidence type="ECO:0000256" key="5">
    <source>
        <dbReference type="ARBA" id="ARBA00023136"/>
    </source>
</evidence>
<dbReference type="InterPro" id="IPR004923">
    <property type="entry name" value="FTR1/Fip1/EfeU"/>
</dbReference>
<dbReference type="PANTHER" id="PTHR31632:SF2">
    <property type="entry name" value="PLASMA MEMBRANE IRON PERMEASE"/>
    <property type="match status" value="1"/>
</dbReference>
<keyword evidence="7" id="KW-0732">Signal</keyword>
<feature type="transmembrane region" description="Helical" evidence="6">
    <location>
        <begin position="285"/>
        <end position="308"/>
    </location>
</feature>
<feature type="transmembrane region" description="Helical" evidence="6">
    <location>
        <begin position="346"/>
        <end position="365"/>
    </location>
</feature>
<sequence length="407" mass="44504">MHGRLWRTGLVVVLLLVWIIPGHAHAADSNWRKVVDKIDNTLQQALETYDKGDVAEAKTQVNNAYYGPYESGQMEKAVKYNISSKRNAIIEEEFRLIRKSMTAGAPKAEVKRQMSKLVDMLQEDAATLSKSDSSPFGIFFSSLVIILREGIEAILVIAAIIAYLIKSGNEDKVKIIYQSTLVALGASVLTAIGLKYLFNISGASQENLEGITMLLAVAVLFSMSFWLIGKADAKRWKNYIEGKIQTSITTGNTLTLWLAAFLAVYREGAETVLFYQALVSGQEKVGVSMIGLGILVGALALIVIFMIIRYGSLRIPLKPFFIGTSILMYYLAFVFAGEAITELQAGYMVSATTISGFPIISFFGIYPTVESLIAQGLLLLATVIGLVWYAATSRKGVGKPEGKHMLG</sequence>
<name>A0A7X2H8V7_9BACL</name>
<comment type="subcellular location">
    <subcellularLocation>
        <location evidence="1">Membrane</location>
        <topology evidence="1">Multi-pass membrane protein</topology>
    </subcellularLocation>
</comment>
<dbReference type="GO" id="GO:0015093">
    <property type="term" value="F:ferrous iron transmembrane transporter activity"/>
    <property type="evidence" value="ECO:0007669"/>
    <property type="project" value="TreeGrafter"/>
</dbReference>
<keyword evidence="4 6" id="KW-1133">Transmembrane helix</keyword>
<comment type="similarity">
    <text evidence="2">Belongs to the oxidase-dependent Fe transporter (OFeT) (TC 9.A.10.1) family.</text>
</comment>
<keyword evidence="3 6" id="KW-0812">Transmembrane</keyword>
<feature type="chain" id="PRO_5031312942" evidence="7">
    <location>
        <begin position="27"/>
        <end position="407"/>
    </location>
</feature>
<evidence type="ECO:0000256" key="2">
    <source>
        <dbReference type="ARBA" id="ARBA00008333"/>
    </source>
</evidence>
<evidence type="ECO:0000256" key="1">
    <source>
        <dbReference type="ARBA" id="ARBA00004141"/>
    </source>
</evidence>
<evidence type="ECO:0000256" key="3">
    <source>
        <dbReference type="ARBA" id="ARBA00022692"/>
    </source>
</evidence>
<evidence type="ECO:0000256" key="6">
    <source>
        <dbReference type="SAM" id="Phobius"/>
    </source>
</evidence>
<reference evidence="8 9" key="1">
    <citation type="submission" date="2019-11" db="EMBL/GenBank/DDBJ databases">
        <title>Paenibacillus monticola sp. nov., a novel PGPR strain isolated from mountain sample in China.</title>
        <authorList>
            <person name="Zhao Q."/>
            <person name="Li H.-P."/>
            <person name="Zhang J.-L."/>
        </authorList>
    </citation>
    <scope>NUCLEOTIDE SEQUENCE [LARGE SCALE GENOMIC DNA]</scope>
    <source>
        <strain evidence="8 9">LC-T2</strain>
    </source>
</reference>
<feature type="transmembrane region" description="Helical" evidence="6">
    <location>
        <begin position="176"/>
        <end position="198"/>
    </location>
</feature>
<feature type="transmembrane region" description="Helical" evidence="6">
    <location>
        <begin position="372"/>
        <end position="391"/>
    </location>
</feature>
<feature type="transmembrane region" description="Helical" evidence="6">
    <location>
        <begin position="138"/>
        <end position="164"/>
    </location>
</feature>
<feature type="transmembrane region" description="Helical" evidence="6">
    <location>
        <begin position="210"/>
        <end position="228"/>
    </location>
</feature>
<proteinExistence type="inferred from homology"/>
<gene>
    <name evidence="8" type="ORF">GJB61_21980</name>
</gene>
<keyword evidence="5 6" id="KW-0472">Membrane</keyword>
<evidence type="ECO:0000313" key="8">
    <source>
        <dbReference type="EMBL" id="MRN55654.1"/>
    </source>
</evidence>
<evidence type="ECO:0000256" key="4">
    <source>
        <dbReference type="ARBA" id="ARBA00022989"/>
    </source>
</evidence>
<evidence type="ECO:0000313" key="9">
    <source>
        <dbReference type="Proteomes" id="UP000463051"/>
    </source>
</evidence>
<dbReference type="AlphaFoldDB" id="A0A7X2H8V7"/>
<keyword evidence="9" id="KW-1185">Reference proteome</keyword>
<comment type="caution">
    <text evidence="8">The sequence shown here is derived from an EMBL/GenBank/DDBJ whole genome shotgun (WGS) entry which is preliminary data.</text>
</comment>
<feature type="transmembrane region" description="Helical" evidence="6">
    <location>
        <begin position="248"/>
        <end position="265"/>
    </location>
</feature>
<dbReference type="Proteomes" id="UP000463051">
    <property type="component" value="Unassembled WGS sequence"/>
</dbReference>
<dbReference type="Pfam" id="PF03239">
    <property type="entry name" value="FTR1"/>
    <property type="match status" value="1"/>
</dbReference>
<dbReference type="PANTHER" id="PTHR31632">
    <property type="entry name" value="IRON TRANSPORTER FTH1"/>
    <property type="match status" value="1"/>
</dbReference>
<evidence type="ECO:0000256" key="7">
    <source>
        <dbReference type="SAM" id="SignalP"/>
    </source>
</evidence>
<accession>A0A7X2H8V7</accession>
<protein>
    <submittedName>
        <fullName evidence="8">Iron permease FTR1</fullName>
    </submittedName>
</protein>
<dbReference type="EMBL" id="WJXB01000010">
    <property type="protein sequence ID" value="MRN55654.1"/>
    <property type="molecule type" value="Genomic_DNA"/>
</dbReference>
<dbReference type="GO" id="GO:0033573">
    <property type="term" value="C:high-affinity iron permease complex"/>
    <property type="evidence" value="ECO:0007669"/>
    <property type="project" value="InterPro"/>
</dbReference>
<feature type="signal peptide" evidence="7">
    <location>
        <begin position="1"/>
        <end position="26"/>
    </location>
</feature>